<dbReference type="KEGG" id="pamo:BAR1_14390"/>
<dbReference type="EMBL" id="CP032125">
    <property type="protein sequence ID" value="AXX99012.1"/>
    <property type="molecule type" value="Genomic_DNA"/>
</dbReference>
<evidence type="ECO:0000256" key="5">
    <source>
        <dbReference type="SAM" id="Phobius"/>
    </source>
</evidence>
<gene>
    <name evidence="7" type="ORF">BAR1_14390</name>
</gene>
<accession>A0A347UJI4</accession>
<name>A0A347UJI4_9RHOB</name>
<evidence type="ECO:0000256" key="4">
    <source>
        <dbReference type="ARBA" id="ARBA00023136"/>
    </source>
</evidence>
<dbReference type="GO" id="GO:0016020">
    <property type="term" value="C:membrane"/>
    <property type="evidence" value="ECO:0007669"/>
    <property type="project" value="UniProtKB-SubCell"/>
</dbReference>
<feature type="domain" description="NnrU" evidence="6">
    <location>
        <begin position="3"/>
        <end position="178"/>
    </location>
</feature>
<feature type="transmembrane region" description="Helical" evidence="5">
    <location>
        <begin position="30"/>
        <end position="51"/>
    </location>
</feature>
<evidence type="ECO:0000313" key="8">
    <source>
        <dbReference type="Proteomes" id="UP000261704"/>
    </source>
</evidence>
<protein>
    <recommendedName>
        <fullName evidence="6">NnrU domain-containing protein</fullName>
    </recommendedName>
</protein>
<dbReference type="InterPro" id="IPR009915">
    <property type="entry name" value="NnrU_dom"/>
</dbReference>
<keyword evidence="8" id="KW-1185">Reference proteome</keyword>
<organism evidence="7 8">
    <name type="scientific">Profundibacter amoris</name>
    <dbReference type="NCBI Taxonomy" id="2171755"/>
    <lineage>
        <taxon>Bacteria</taxon>
        <taxon>Pseudomonadati</taxon>
        <taxon>Pseudomonadota</taxon>
        <taxon>Alphaproteobacteria</taxon>
        <taxon>Rhodobacterales</taxon>
        <taxon>Paracoccaceae</taxon>
        <taxon>Profundibacter</taxon>
    </lineage>
</organism>
<sequence>MGLLIAGVALWVAAHFFKRLLPGVRAPMGNAGKGLVALASVAAIVLMVIGYRSADTIPVFTPMPGMGHANNLLMLVALFMFGAGSSRGWVAAKVRHPMLWGMVIWAGAHLLVNGDVASLILFGGLGLWALVQMVLINRGEGAWDRPEPGPFSKDIKNFVIALVLYALITGVHIWLGYSPFRGTYP</sequence>
<evidence type="ECO:0000256" key="1">
    <source>
        <dbReference type="ARBA" id="ARBA00004141"/>
    </source>
</evidence>
<dbReference type="Proteomes" id="UP000261704">
    <property type="component" value="Chromosome"/>
</dbReference>
<proteinExistence type="predicted"/>
<keyword evidence="2 5" id="KW-0812">Transmembrane</keyword>
<keyword evidence="4 5" id="KW-0472">Membrane</keyword>
<dbReference type="AlphaFoldDB" id="A0A347UJI4"/>
<keyword evidence="3 5" id="KW-1133">Transmembrane helix</keyword>
<feature type="transmembrane region" description="Helical" evidence="5">
    <location>
        <begin position="110"/>
        <end position="136"/>
    </location>
</feature>
<comment type="subcellular location">
    <subcellularLocation>
        <location evidence="1">Membrane</location>
        <topology evidence="1">Multi-pass membrane protein</topology>
    </subcellularLocation>
</comment>
<evidence type="ECO:0000256" key="2">
    <source>
        <dbReference type="ARBA" id="ARBA00022692"/>
    </source>
</evidence>
<dbReference type="OrthoDB" id="5293641at2"/>
<evidence type="ECO:0000259" key="6">
    <source>
        <dbReference type="Pfam" id="PF07298"/>
    </source>
</evidence>
<evidence type="ECO:0000256" key="3">
    <source>
        <dbReference type="ARBA" id="ARBA00022989"/>
    </source>
</evidence>
<evidence type="ECO:0000313" key="7">
    <source>
        <dbReference type="EMBL" id="AXX99012.1"/>
    </source>
</evidence>
<dbReference type="RefSeq" id="WP_118943665.1">
    <property type="nucleotide sequence ID" value="NZ_CP032125.1"/>
</dbReference>
<feature type="transmembrane region" description="Helical" evidence="5">
    <location>
        <begin position="157"/>
        <end position="177"/>
    </location>
</feature>
<feature type="transmembrane region" description="Helical" evidence="5">
    <location>
        <begin position="72"/>
        <end position="90"/>
    </location>
</feature>
<dbReference type="Pfam" id="PF07298">
    <property type="entry name" value="NnrU"/>
    <property type="match status" value="1"/>
</dbReference>
<reference evidence="7 8" key="1">
    <citation type="submission" date="2018-09" db="EMBL/GenBank/DDBJ databases">
        <title>Profundibacter amoris BAR1 gen. nov., sp. nov., a new member of the Roseobacter clade isolated at Lokis Castle Vent Field on the Arctic Mid-Oceanic Ridge.</title>
        <authorList>
            <person name="Le Moine Bauer S."/>
            <person name="Sjoeberg A.G."/>
            <person name="L'Haridon S."/>
            <person name="Stokke R."/>
            <person name="Roalkvam I."/>
            <person name="Steen I.H."/>
            <person name="Dahle H."/>
        </authorList>
    </citation>
    <scope>NUCLEOTIDE SEQUENCE [LARGE SCALE GENOMIC DNA]</scope>
    <source>
        <strain evidence="7 8">BAR1</strain>
    </source>
</reference>